<dbReference type="Pfam" id="PF01209">
    <property type="entry name" value="Ubie_methyltran"/>
    <property type="match status" value="1"/>
</dbReference>
<gene>
    <name evidence="1" type="ORF">SAMN04515674_108121</name>
</gene>
<dbReference type="RefSeq" id="WP_092017963.1">
    <property type="nucleotide sequence ID" value="NZ_FOXH01000008.1"/>
</dbReference>
<protein>
    <submittedName>
        <fullName evidence="1">UbiE/COQ5 methyltransferase family protein</fullName>
    </submittedName>
</protein>
<dbReference type="Proteomes" id="UP000199306">
    <property type="component" value="Unassembled WGS sequence"/>
</dbReference>
<proteinExistence type="predicted"/>
<evidence type="ECO:0000313" key="2">
    <source>
        <dbReference type="Proteomes" id="UP000199306"/>
    </source>
</evidence>
<dbReference type="InterPro" id="IPR029063">
    <property type="entry name" value="SAM-dependent_MTases_sf"/>
</dbReference>
<reference evidence="1 2" key="1">
    <citation type="submission" date="2016-10" db="EMBL/GenBank/DDBJ databases">
        <authorList>
            <person name="de Groot N.N."/>
        </authorList>
    </citation>
    <scope>NUCLEOTIDE SEQUENCE [LARGE SCALE GENOMIC DNA]</scope>
    <source>
        <strain evidence="2">E92,LMG 26720,CCM 7988</strain>
    </source>
</reference>
<dbReference type="GO" id="GO:0008168">
    <property type="term" value="F:methyltransferase activity"/>
    <property type="evidence" value="ECO:0007669"/>
    <property type="project" value="UniProtKB-KW"/>
</dbReference>
<keyword evidence="1" id="KW-0808">Transferase</keyword>
<dbReference type="Gene3D" id="3.40.50.150">
    <property type="entry name" value="Vaccinia Virus protein VP39"/>
    <property type="match status" value="1"/>
</dbReference>
<dbReference type="GO" id="GO:0032259">
    <property type="term" value="P:methylation"/>
    <property type="evidence" value="ECO:0007669"/>
    <property type="project" value="UniProtKB-KW"/>
</dbReference>
<dbReference type="CDD" id="cd02440">
    <property type="entry name" value="AdoMet_MTases"/>
    <property type="match status" value="1"/>
</dbReference>
<name>A0A1I5V0D9_9BACT</name>
<dbReference type="OrthoDB" id="9795634at2"/>
<sequence>MEQQLEQIREQQKASWNKFSAGWKKWDTITMDFLRPMGHEIIRLLNPKNDELILDVAAGTGEPGLTIASMLTNGKVIITDLADDMLAIARENAAKRGIMNIETRTCDVCELPFPDNTFDAISCRFGFMFFPDMLLAAKEMVRVLKPGGRIATAVWNVPKKNFWVTAIMGTINKNMELPVPLQGAPGMFRCAEDGFISALFMQVGLKNISQKEITGQLNCQTTDAYWNMMTEVGAPIVAALSKADEAMKEKIKGEVYLTVNERYPDGNIMIDSSALVIYGEK</sequence>
<evidence type="ECO:0000313" key="1">
    <source>
        <dbReference type="EMBL" id="SFQ00416.1"/>
    </source>
</evidence>
<accession>A0A1I5V0D9</accession>
<dbReference type="AlphaFoldDB" id="A0A1I5V0D9"/>
<organism evidence="1 2">
    <name type="scientific">Pseudarcicella hirudinis</name>
    <dbReference type="NCBI Taxonomy" id="1079859"/>
    <lineage>
        <taxon>Bacteria</taxon>
        <taxon>Pseudomonadati</taxon>
        <taxon>Bacteroidota</taxon>
        <taxon>Cytophagia</taxon>
        <taxon>Cytophagales</taxon>
        <taxon>Flectobacillaceae</taxon>
        <taxon>Pseudarcicella</taxon>
    </lineage>
</organism>
<dbReference type="SUPFAM" id="SSF53335">
    <property type="entry name" value="S-adenosyl-L-methionine-dependent methyltransferases"/>
    <property type="match status" value="1"/>
</dbReference>
<dbReference type="EMBL" id="FOXH01000008">
    <property type="protein sequence ID" value="SFQ00416.1"/>
    <property type="molecule type" value="Genomic_DNA"/>
</dbReference>
<dbReference type="STRING" id="1079859.SAMN04515674_108121"/>
<dbReference type="PANTHER" id="PTHR43591">
    <property type="entry name" value="METHYLTRANSFERASE"/>
    <property type="match status" value="1"/>
</dbReference>
<keyword evidence="2" id="KW-1185">Reference proteome</keyword>
<dbReference type="PANTHER" id="PTHR43591:SF24">
    <property type="entry name" value="2-METHOXY-6-POLYPRENYL-1,4-BENZOQUINOL METHYLASE, MITOCHONDRIAL"/>
    <property type="match status" value="1"/>
</dbReference>
<keyword evidence="1" id="KW-0489">Methyltransferase</keyword>